<dbReference type="AlphaFoldDB" id="A0A3A6PEA9"/>
<comment type="caution">
    <text evidence="2">The sequence shown here is derived from an EMBL/GenBank/DDBJ whole genome shotgun (WGS) entry which is preliminary data.</text>
</comment>
<dbReference type="GO" id="GO:0016787">
    <property type="term" value="F:hydrolase activity"/>
    <property type="evidence" value="ECO:0007669"/>
    <property type="project" value="InterPro"/>
</dbReference>
<dbReference type="EMBL" id="QXQB01000007">
    <property type="protein sequence ID" value="RJX37078.1"/>
    <property type="molecule type" value="Genomic_DNA"/>
</dbReference>
<dbReference type="PANTHER" id="PTHR43143:SF1">
    <property type="entry name" value="SERINE_THREONINE-PROTEIN PHOSPHATASE CPPED1"/>
    <property type="match status" value="1"/>
</dbReference>
<protein>
    <recommendedName>
        <fullName evidence="1">Calcineurin-like phosphoesterase domain-containing protein</fullName>
    </recommendedName>
</protein>
<dbReference type="InterPro" id="IPR051918">
    <property type="entry name" value="STPP_CPPED1"/>
</dbReference>
<dbReference type="Pfam" id="PF00149">
    <property type="entry name" value="Metallophos"/>
    <property type="match status" value="1"/>
</dbReference>
<proteinExistence type="predicted"/>
<dbReference type="SUPFAM" id="SSF56300">
    <property type="entry name" value="Metallo-dependent phosphatases"/>
    <property type="match status" value="1"/>
</dbReference>
<dbReference type="InterPro" id="IPR004843">
    <property type="entry name" value="Calcineurin-like_PHP"/>
</dbReference>
<organism evidence="2 3">
    <name type="scientific">Paenibacillus pinisoli</name>
    <dbReference type="NCBI Taxonomy" id="1276110"/>
    <lineage>
        <taxon>Bacteria</taxon>
        <taxon>Bacillati</taxon>
        <taxon>Bacillota</taxon>
        <taxon>Bacilli</taxon>
        <taxon>Bacillales</taxon>
        <taxon>Paenibacillaceae</taxon>
        <taxon>Paenibacillus</taxon>
    </lineage>
</organism>
<name>A0A3A6PEA9_9BACL</name>
<evidence type="ECO:0000313" key="3">
    <source>
        <dbReference type="Proteomes" id="UP000267798"/>
    </source>
</evidence>
<dbReference type="RefSeq" id="WP_120114075.1">
    <property type="nucleotide sequence ID" value="NZ_QXQB01000007.1"/>
</dbReference>
<dbReference type="OrthoDB" id="9816081at2"/>
<reference evidence="2 3" key="1">
    <citation type="submission" date="2018-09" db="EMBL/GenBank/DDBJ databases">
        <title>Paenibacillus aracenensis nov. sp. isolated from a cave in southern Spain.</title>
        <authorList>
            <person name="Jurado V."/>
            <person name="Gutierrez-Patricio S."/>
            <person name="Gonzalez-Pimentel J.L."/>
            <person name="Miller A.Z."/>
            <person name="Laiz L."/>
            <person name="Saiz-Jimenez C."/>
        </authorList>
    </citation>
    <scope>NUCLEOTIDE SEQUENCE [LARGE SCALE GENOMIC DNA]</scope>
    <source>
        <strain evidence="2 3">JCM 19203</strain>
    </source>
</reference>
<dbReference type="Gene3D" id="3.60.21.10">
    <property type="match status" value="1"/>
</dbReference>
<gene>
    <name evidence="2" type="ORF">D3P09_24510</name>
</gene>
<dbReference type="Proteomes" id="UP000267798">
    <property type="component" value="Unassembled WGS sequence"/>
</dbReference>
<dbReference type="InterPro" id="IPR029052">
    <property type="entry name" value="Metallo-depent_PP-like"/>
</dbReference>
<feature type="domain" description="Calcineurin-like phosphoesterase" evidence="1">
    <location>
        <begin position="40"/>
        <end position="264"/>
    </location>
</feature>
<dbReference type="PANTHER" id="PTHR43143">
    <property type="entry name" value="METALLOPHOSPHOESTERASE, CALCINEURIN SUPERFAMILY"/>
    <property type="match status" value="1"/>
</dbReference>
<sequence>MTILQASRYAGEVWYDDVRFQTDKRPWFGQLREIAAGDFTFAVLGDRCGMATAGVFEKALEVVADLKPDFVLSVGDLIEGYWKDAADARAEWEYIDEKIEATGLPFFHVVGNHDYGNQVMLDVWRERKGFDYYAFRAGDALFLVLNTEDPPTELSDEFIDMIKKATYNVQNDPEHMTAHMQAFYDDIVSRMSPEQLEGMSRIDLALSDEQMAFAERVLEENRDAKWTFVSMHKPGWKSENERYNKLIGLLDGRPHTIFAGHLHAMEYSVSGNGEHIQLGRTGGHAHGEGPESDNVLLWVNVRDGKPTYRVMHLDGIGEIGSYKPQTHSQEAKK</sequence>
<evidence type="ECO:0000259" key="1">
    <source>
        <dbReference type="Pfam" id="PF00149"/>
    </source>
</evidence>
<evidence type="ECO:0000313" key="2">
    <source>
        <dbReference type="EMBL" id="RJX37078.1"/>
    </source>
</evidence>
<accession>A0A3A6PEA9</accession>
<keyword evidence="3" id="KW-1185">Reference proteome</keyword>